<dbReference type="STRING" id="282301.A0A267E568"/>
<sequence length="366" mass="41542">LIMDNLTSSIEIEGKRKRYFDDLYQWINNQRQLMQNKASLAVGLNQFGSVSNADASAAALANAHLQSQLRLIKGAASTQQGQGGQAVGASGLPSQQQQQQQQQEQIDRQQQQQQQQARRANPRQVYGGRLGIEGYRFRVAPIWKRVLAEVIDGLLLLVLKLVLMIVLEQRIDFVVDSLLPVDNRFWKAEPSVGQQQHHQRRLAEFNRRFGASGGGHQPNQMHHHQQQHQRNLEFDIAGMRFSMTDLLSPRLILLDLMVRLMVLLLETFALCGFFGLFRSGQTPGKWLMNLQVVQANDVIDLPDQIIEVLPANPLRFQRALARSAIKNLAMMFFFPVWATAFVFSNHRTSYDIITSTIVVENLPPEN</sequence>
<proteinExistence type="predicted"/>
<comment type="caution">
    <text evidence="3">The sequence shown here is derived from an EMBL/GenBank/DDBJ whole genome shotgun (WGS) entry which is preliminary data.</text>
</comment>
<feature type="region of interest" description="Disordered" evidence="1">
    <location>
        <begin position="82"/>
        <end position="122"/>
    </location>
</feature>
<keyword evidence="2" id="KW-0472">Membrane</keyword>
<gene>
    <name evidence="3" type="ORF">BOX15_Mlig018467g1</name>
    <name evidence="4" type="ORF">BOX15_Mlig018467g3</name>
</gene>
<protein>
    <submittedName>
        <fullName evidence="3">Uncharacterized protein</fullName>
    </submittedName>
</protein>
<dbReference type="EMBL" id="NIVC01002683">
    <property type="protein sequence ID" value="PAA55959.1"/>
    <property type="molecule type" value="Genomic_DNA"/>
</dbReference>
<dbReference type="AlphaFoldDB" id="A0A267E568"/>
<evidence type="ECO:0000256" key="1">
    <source>
        <dbReference type="SAM" id="MobiDB-lite"/>
    </source>
</evidence>
<keyword evidence="2" id="KW-0812">Transmembrane</keyword>
<keyword evidence="5" id="KW-1185">Reference proteome</keyword>
<feature type="compositionally biased region" description="Low complexity" evidence="1">
    <location>
        <begin position="87"/>
        <end position="116"/>
    </location>
</feature>
<dbReference type="OrthoDB" id="10061042at2759"/>
<name>A0A267E568_9PLAT</name>
<dbReference type="PANTHER" id="PTHR13659">
    <property type="entry name" value="AUTOSOMAL HIGHLY CONSERVED PROTEIN"/>
    <property type="match status" value="1"/>
</dbReference>
<dbReference type="InterPro" id="IPR039871">
    <property type="entry name" value="FAM8A1"/>
</dbReference>
<feature type="non-terminal residue" evidence="3">
    <location>
        <position position="1"/>
    </location>
</feature>
<evidence type="ECO:0000313" key="3">
    <source>
        <dbReference type="EMBL" id="PAA55959.1"/>
    </source>
</evidence>
<organism evidence="3 5">
    <name type="scientific">Macrostomum lignano</name>
    <dbReference type="NCBI Taxonomy" id="282301"/>
    <lineage>
        <taxon>Eukaryota</taxon>
        <taxon>Metazoa</taxon>
        <taxon>Spiralia</taxon>
        <taxon>Lophotrochozoa</taxon>
        <taxon>Platyhelminthes</taxon>
        <taxon>Rhabditophora</taxon>
        <taxon>Macrostomorpha</taxon>
        <taxon>Macrostomida</taxon>
        <taxon>Macrostomidae</taxon>
        <taxon>Macrostomum</taxon>
    </lineage>
</organism>
<evidence type="ECO:0000256" key="2">
    <source>
        <dbReference type="SAM" id="Phobius"/>
    </source>
</evidence>
<feature type="transmembrane region" description="Helical" evidence="2">
    <location>
        <begin position="324"/>
        <end position="343"/>
    </location>
</feature>
<keyword evidence="2" id="KW-1133">Transmembrane helix</keyword>
<dbReference type="EMBL" id="NIVC01000839">
    <property type="protein sequence ID" value="PAA76157.1"/>
    <property type="molecule type" value="Genomic_DNA"/>
</dbReference>
<accession>A0A267E568</accession>
<dbReference type="PANTHER" id="PTHR13659:SF5">
    <property type="entry name" value="PROTEIN FAM8A1"/>
    <property type="match status" value="1"/>
</dbReference>
<reference evidence="3 5" key="1">
    <citation type="submission" date="2017-06" db="EMBL/GenBank/DDBJ databases">
        <title>A platform for efficient transgenesis in Macrostomum lignano, a flatworm model organism for stem cell research.</title>
        <authorList>
            <person name="Berezikov E."/>
        </authorList>
    </citation>
    <scope>NUCLEOTIDE SEQUENCE [LARGE SCALE GENOMIC DNA]</scope>
    <source>
        <strain evidence="3">DV1</strain>
        <tissue evidence="3">Whole organism</tissue>
    </source>
</reference>
<feature type="transmembrane region" description="Helical" evidence="2">
    <location>
        <begin position="256"/>
        <end position="277"/>
    </location>
</feature>
<evidence type="ECO:0000313" key="4">
    <source>
        <dbReference type="EMBL" id="PAA76157.1"/>
    </source>
</evidence>
<evidence type="ECO:0000313" key="5">
    <source>
        <dbReference type="Proteomes" id="UP000215902"/>
    </source>
</evidence>
<dbReference type="Proteomes" id="UP000215902">
    <property type="component" value="Unassembled WGS sequence"/>
</dbReference>